<keyword evidence="2" id="KW-0378">Hydrolase</keyword>
<sequence>MIENLIKASKRSSHADQLWELIKDEMYCLELVPILDIGKPSASHLSNDYPNSPDITDLEIKLVQSICDQNHISTLNTSMQWDTKVFDLQVANHKLLGHGSGKQFTDNLDGSFELSLSPFLGVLSILIRNLSLVLFPKRLLISCELHALKLILKARE</sequence>
<keyword evidence="1" id="KW-0479">Metal-binding</keyword>
<dbReference type="InterPro" id="IPR039461">
    <property type="entry name" value="Peptidase_M49"/>
</dbReference>
<accession>A0A2S4VYR0</accession>
<reference evidence="3" key="1">
    <citation type="submission" date="2017-12" db="EMBL/GenBank/DDBJ databases">
        <title>Gene loss provides genomic basis for host adaptation in cereal stripe rust fungi.</title>
        <authorList>
            <person name="Xia C."/>
        </authorList>
    </citation>
    <scope>NUCLEOTIDE SEQUENCE [LARGE SCALE GENOMIC DNA]</scope>
    <source>
        <strain evidence="3">93-210</strain>
    </source>
</reference>
<organism evidence="3 4">
    <name type="scientific">Puccinia striiformis</name>
    <dbReference type="NCBI Taxonomy" id="27350"/>
    <lineage>
        <taxon>Eukaryota</taxon>
        <taxon>Fungi</taxon>
        <taxon>Dikarya</taxon>
        <taxon>Basidiomycota</taxon>
        <taxon>Pucciniomycotina</taxon>
        <taxon>Pucciniomycetes</taxon>
        <taxon>Pucciniales</taxon>
        <taxon>Pucciniaceae</taxon>
        <taxon>Puccinia</taxon>
    </lineage>
</organism>
<dbReference type="EMBL" id="PKSL01000017">
    <property type="protein sequence ID" value="POW14664.1"/>
    <property type="molecule type" value="Genomic_DNA"/>
</dbReference>
<dbReference type="VEuPathDB" id="FungiDB:PSTT_02847"/>
<name>A0A2S4VYR0_9BASI</name>
<dbReference type="GO" id="GO:0016787">
    <property type="term" value="F:hydrolase activity"/>
    <property type="evidence" value="ECO:0007669"/>
    <property type="project" value="UniProtKB-KW"/>
</dbReference>
<dbReference type="GO" id="GO:0046872">
    <property type="term" value="F:metal ion binding"/>
    <property type="evidence" value="ECO:0007669"/>
    <property type="project" value="UniProtKB-KW"/>
</dbReference>
<gene>
    <name evidence="3" type="ORF">PSTT_02847</name>
</gene>
<dbReference type="Proteomes" id="UP000239156">
    <property type="component" value="Unassembled WGS sequence"/>
</dbReference>
<dbReference type="Pfam" id="PF03571">
    <property type="entry name" value="Peptidase_M49"/>
    <property type="match status" value="1"/>
</dbReference>
<evidence type="ECO:0000313" key="3">
    <source>
        <dbReference type="EMBL" id="POW14664.1"/>
    </source>
</evidence>
<evidence type="ECO:0000256" key="1">
    <source>
        <dbReference type="ARBA" id="ARBA00022723"/>
    </source>
</evidence>
<protein>
    <submittedName>
        <fullName evidence="3">Uncharacterized protein</fullName>
    </submittedName>
</protein>
<proteinExistence type="predicted"/>
<dbReference type="VEuPathDB" id="FungiDB:PSHT_01576"/>
<dbReference type="AlphaFoldDB" id="A0A2S4VYR0"/>
<evidence type="ECO:0000256" key="2">
    <source>
        <dbReference type="ARBA" id="ARBA00022801"/>
    </source>
</evidence>
<keyword evidence="4" id="KW-1185">Reference proteome</keyword>
<comment type="caution">
    <text evidence="3">The sequence shown here is derived from an EMBL/GenBank/DDBJ whole genome shotgun (WGS) entry which is preliminary data.</text>
</comment>
<evidence type="ECO:0000313" key="4">
    <source>
        <dbReference type="Proteomes" id="UP000239156"/>
    </source>
</evidence>